<protein>
    <submittedName>
        <fullName evidence="1">Uncharacterized protein</fullName>
    </submittedName>
</protein>
<evidence type="ECO:0000313" key="2">
    <source>
        <dbReference type="Proteomes" id="UP000326354"/>
    </source>
</evidence>
<dbReference type="KEGG" id="uam:UABAM_06100"/>
<organism evidence="1 2">
    <name type="scientific">Uabimicrobium amorphum</name>
    <dbReference type="NCBI Taxonomy" id="2596890"/>
    <lineage>
        <taxon>Bacteria</taxon>
        <taxon>Pseudomonadati</taxon>
        <taxon>Planctomycetota</taxon>
        <taxon>Candidatus Uabimicrobiia</taxon>
        <taxon>Candidatus Uabimicrobiales</taxon>
        <taxon>Candidatus Uabimicrobiaceae</taxon>
        <taxon>Candidatus Uabimicrobium</taxon>
    </lineage>
</organism>
<sequence length="108" mass="12709">MLSAHAQQFYQEMYNDIVNDDDGVELWDKSKDVLEAYMRKWAQEKAVILHGEDVKQQVKLTVEKGQQQIAFIKEGLSDRFKATALNRLISRIKDVFAKYIVPHLLWRK</sequence>
<gene>
    <name evidence="1" type="ORF">UABAM_06100</name>
</gene>
<name>A0A5S9IT62_UABAM</name>
<evidence type="ECO:0000313" key="1">
    <source>
        <dbReference type="EMBL" id="BBM87688.1"/>
    </source>
</evidence>
<dbReference type="AlphaFoldDB" id="A0A5S9IT62"/>
<dbReference type="EMBL" id="AP019860">
    <property type="protein sequence ID" value="BBM87688.1"/>
    <property type="molecule type" value="Genomic_DNA"/>
</dbReference>
<reference evidence="1 2" key="1">
    <citation type="submission" date="2019-08" db="EMBL/GenBank/DDBJ databases">
        <title>Complete genome sequence of Candidatus Uab amorphum.</title>
        <authorList>
            <person name="Shiratori T."/>
            <person name="Suzuki S."/>
            <person name="Kakizawa Y."/>
            <person name="Ishida K."/>
        </authorList>
    </citation>
    <scope>NUCLEOTIDE SEQUENCE [LARGE SCALE GENOMIC DNA]</scope>
    <source>
        <strain evidence="1 2">SRT547</strain>
    </source>
</reference>
<accession>A0A5S9IT62</accession>
<keyword evidence="2" id="KW-1185">Reference proteome</keyword>
<dbReference type="Proteomes" id="UP000326354">
    <property type="component" value="Chromosome"/>
</dbReference>
<proteinExistence type="predicted"/>